<comment type="similarity">
    <text evidence="1">Belongs to the ornithine cyclodeaminase/mu-crystallin family.</text>
</comment>
<organism evidence="2 3">
    <name type="scientific">Lichenifustis flavocetrariae</name>
    <dbReference type="NCBI Taxonomy" id="2949735"/>
    <lineage>
        <taxon>Bacteria</taxon>
        <taxon>Pseudomonadati</taxon>
        <taxon>Pseudomonadota</taxon>
        <taxon>Alphaproteobacteria</taxon>
        <taxon>Hyphomicrobiales</taxon>
        <taxon>Lichenihabitantaceae</taxon>
        <taxon>Lichenifustis</taxon>
    </lineage>
</organism>
<protein>
    <submittedName>
        <fullName evidence="2">Ornithine cyclodeaminase</fullName>
    </submittedName>
</protein>
<dbReference type="PANTHER" id="PTHR13812">
    <property type="entry name" value="KETIMINE REDUCTASE MU-CRYSTALLIN"/>
    <property type="match status" value="1"/>
</dbReference>
<dbReference type="SUPFAM" id="SSF51735">
    <property type="entry name" value="NAD(P)-binding Rossmann-fold domains"/>
    <property type="match status" value="1"/>
</dbReference>
<sequence length="321" mass="33904">MQVFSADDVHRLLDYPSLVEALRAAHAADRMPLSRSSVMGELPDETNKFVSLVAWAAGDVIAVKLVGVFPSNLALTPPEPSVQGLVTLFHGATGRPLMAADGAAMTFRKTAADSALGVDLLARHDAEVLLIVGSGGLAPHVALAHTAVRPSIREILIWNRTAKRADDTAAGLLAEGLPVRSVTDLDAAVARADIISCVTMSTSPLVKGALLKPGTHVDLIGAYLPDMREADDDVVRRAHVFVDTRNGCDHSGEIAEPILRGLLTLDSIEGDLFDLCTGRHPGRTAPDAITMYKNVGGGHLDLFTARHLGVIAETAPHRVAP</sequence>
<dbReference type="Pfam" id="PF02423">
    <property type="entry name" value="OCD_Mu_crystall"/>
    <property type="match status" value="1"/>
</dbReference>
<evidence type="ECO:0000313" key="2">
    <source>
        <dbReference type="EMBL" id="MCW6511243.1"/>
    </source>
</evidence>
<dbReference type="PIRSF" id="PIRSF001439">
    <property type="entry name" value="CryM"/>
    <property type="match status" value="1"/>
</dbReference>
<dbReference type="AlphaFoldDB" id="A0AA41Z672"/>
<dbReference type="PANTHER" id="PTHR13812:SF19">
    <property type="entry name" value="KETIMINE REDUCTASE MU-CRYSTALLIN"/>
    <property type="match status" value="1"/>
</dbReference>
<dbReference type="EMBL" id="JAMOIM010000023">
    <property type="protein sequence ID" value="MCW6511243.1"/>
    <property type="molecule type" value="Genomic_DNA"/>
</dbReference>
<evidence type="ECO:0000313" key="3">
    <source>
        <dbReference type="Proteomes" id="UP001165667"/>
    </source>
</evidence>
<dbReference type="InterPro" id="IPR003462">
    <property type="entry name" value="ODC_Mu_crystall"/>
</dbReference>
<dbReference type="GO" id="GO:0016491">
    <property type="term" value="F:oxidoreductase activity"/>
    <property type="evidence" value="ECO:0007669"/>
    <property type="project" value="UniProtKB-ARBA"/>
</dbReference>
<dbReference type="GO" id="GO:0019752">
    <property type="term" value="P:carboxylic acid metabolic process"/>
    <property type="evidence" value="ECO:0007669"/>
    <property type="project" value="UniProtKB-ARBA"/>
</dbReference>
<dbReference type="FunFam" id="3.40.50.720:FF:000311">
    <property type="entry name" value="Ornithine cyclodeaminase"/>
    <property type="match status" value="1"/>
</dbReference>
<gene>
    <name evidence="2" type="ORF">M8523_24930</name>
</gene>
<keyword evidence="3" id="KW-1185">Reference proteome</keyword>
<name>A0AA41Z672_9HYPH</name>
<dbReference type="Proteomes" id="UP001165667">
    <property type="component" value="Unassembled WGS sequence"/>
</dbReference>
<comment type="caution">
    <text evidence="2">The sequence shown here is derived from an EMBL/GenBank/DDBJ whole genome shotgun (WGS) entry which is preliminary data.</text>
</comment>
<proteinExistence type="inferred from homology"/>
<dbReference type="GO" id="GO:0005737">
    <property type="term" value="C:cytoplasm"/>
    <property type="evidence" value="ECO:0007669"/>
    <property type="project" value="TreeGrafter"/>
</dbReference>
<evidence type="ECO:0000256" key="1">
    <source>
        <dbReference type="ARBA" id="ARBA00008903"/>
    </source>
</evidence>
<dbReference type="RefSeq" id="WP_282587621.1">
    <property type="nucleotide sequence ID" value="NZ_JAMOIM010000023.1"/>
</dbReference>
<accession>A0AA41Z672</accession>
<reference evidence="2" key="1">
    <citation type="submission" date="2022-05" db="EMBL/GenBank/DDBJ databases">
        <authorList>
            <person name="Pankratov T."/>
        </authorList>
    </citation>
    <scope>NUCLEOTIDE SEQUENCE</scope>
    <source>
        <strain evidence="2">BP6-180914</strain>
    </source>
</reference>
<dbReference type="Gene3D" id="3.30.1780.10">
    <property type="entry name" value="ornithine cyclodeaminase, domain 1"/>
    <property type="match status" value="1"/>
</dbReference>
<dbReference type="InterPro" id="IPR036291">
    <property type="entry name" value="NAD(P)-bd_dom_sf"/>
</dbReference>
<dbReference type="Gene3D" id="3.40.50.720">
    <property type="entry name" value="NAD(P)-binding Rossmann-like Domain"/>
    <property type="match status" value="1"/>
</dbReference>
<dbReference type="InterPro" id="IPR023401">
    <property type="entry name" value="ODC_N"/>
</dbReference>